<dbReference type="InterPro" id="IPR000073">
    <property type="entry name" value="AB_hydrolase_1"/>
</dbReference>
<dbReference type="RefSeq" id="WP_358349716.1">
    <property type="nucleotide sequence ID" value="NZ_JBEZFP010000009.1"/>
</dbReference>
<evidence type="ECO:0000313" key="2">
    <source>
        <dbReference type="EMBL" id="MEU8132986.1"/>
    </source>
</evidence>
<name>A0ABV3DB68_9ACTN</name>
<keyword evidence="2" id="KW-0378">Hydrolase</keyword>
<feature type="domain" description="AB hydrolase-1" evidence="1">
    <location>
        <begin position="4"/>
        <end position="242"/>
    </location>
</feature>
<dbReference type="SUPFAM" id="SSF53474">
    <property type="entry name" value="alpha/beta-Hydrolases"/>
    <property type="match status" value="1"/>
</dbReference>
<evidence type="ECO:0000313" key="3">
    <source>
        <dbReference type="Proteomes" id="UP001551482"/>
    </source>
</evidence>
<dbReference type="GO" id="GO:0016787">
    <property type="term" value="F:hydrolase activity"/>
    <property type="evidence" value="ECO:0007669"/>
    <property type="project" value="UniProtKB-KW"/>
</dbReference>
<dbReference type="EMBL" id="JBEZFP010000009">
    <property type="protein sequence ID" value="MEU8132986.1"/>
    <property type="molecule type" value="Genomic_DNA"/>
</dbReference>
<comment type="caution">
    <text evidence="2">The sequence shown here is derived from an EMBL/GenBank/DDBJ whole genome shotgun (WGS) entry which is preliminary data.</text>
</comment>
<dbReference type="PANTHER" id="PTHR37017">
    <property type="entry name" value="AB HYDROLASE-1 DOMAIN-CONTAINING PROTEIN-RELATED"/>
    <property type="match status" value="1"/>
</dbReference>
<dbReference type="Proteomes" id="UP001551482">
    <property type="component" value="Unassembled WGS sequence"/>
</dbReference>
<dbReference type="InterPro" id="IPR029058">
    <property type="entry name" value="AB_hydrolase_fold"/>
</dbReference>
<dbReference type="PANTHER" id="PTHR37017:SF11">
    <property type="entry name" value="ESTERASE_LIPASE_THIOESTERASE DOMAIN-CONTAINING PROTEIN"/>
    <property type="match status" value="1"/>
</dbReference>
<reference evidence="2 3" key="1">
    <citation type="submission" date="2024-06" db="EMBL/GenBank/DDBJ databases">
        <title>The Natural Products Discovery Center: Release of the First 8490 Sequenced Strains for Exploring Actinobacteria Biosynthetic Diversity.</title>
        <authorList>
            <person name="Kalkreuter E."/>
            <person name="Kautsar S.A."/>
            <person name="Yang D."/>
            <person name="Bader C.D."/>
            <person name="Teijaro C.N."/>
            <person name="Fluegel L."/>
            <person name="Davis C.M."/>
            <person name="Simpson J.R."/>
            <person name="Lauterbach L."/>
            <person name="Steele A.D."/>
            <person name="Gui C."/>
            <person name="Meng S."/>
            <person name="Li G."/>
            <person name="Viehrig K."/>
            <person name="Ye F."/>
            <person name="Su P."/>
            <person name="Kiefer A.F."/>
            <person name="Nichols A."/>
            <person name="Cepeda A.J."/>
            <person name="Yan W."/>
            <person name="Fan B."/>
            <person name="Jiang Y."/>
            <person name="Adhikari A."/>
            <person name="Zheng C.-J."/>
            <person name="Schuster L."/>
            <person name="Cowan T.M."/>
            <person name="Smanski M.J."/>
            <person name="Chevrette M.G."/>
            <person name="De Carvalho L.P.S."/>
            <person name="Shen B."/>
        </authorList>
    </citation>
    <scope>NUCLEOTIDE SEQUENCE [LARGE SCALE GENOMIC DNA]</scope>
    <source>
        <strain evidence="2 3">NPDC048946</strain>
    </source>
</reference>
<dbReference type="InterPro" id="IPR052897">
    <property type="entry name" value="Sec-Metab_Biosynth_Hydrolase"/>
</dbReference>
<protein>
    <submittedName>
        <fullName evidence="2">Alpha/beta hydrolase</fullName>
    </submittedName>
</protein>
<sequence length="249" mass="26374">MATIVLIPGFWLGAWAWDRVAEPLRAAGHDVVPVTLPGLAERGGEGPAGIDQDAHVQSVVDLLEKDDLRDVVLVGHSGGGITAYGALDRVPDRVARIVFVDSGPLADGTAQIDTAEPEEQEDIRRQVAESGGVAIPVPPFDAQADPVNLAGLSDADLALLRERGTPQPWGVATGPLRLTDPARYDVPSHLVASTFPQEVVEQMTAAGHPFFAEFAAARTRTVHAVPTGHWPMFSEPARLAEVLDGIARS</sequence>
<keyword evidence="3" id="KW-1185">Reference proteome</keyword>
<dbReference type="Pfam" id="PF12697">
    <property type="entry name" value="Abhydrolase_6"/>
    <property type="match status" value="1"/>
</dbReference>
<proteinExistence type="predicted"/>
<organism evidence="2 3">
    <name type="scientific">Streptodolium elevatio</name>
    <dbReference type="NCBI Taxonomy" id="3157996"/>
    <lineage>
        <taxon>Bacteria</taxon>
        <taxon>Bacillati</taxon>
        <taxon>Actinomycetota</taxon>
        <taxon>Actinomycetes</taxon>
        <taxon>Kitasatosporales</taxon>
        <taxon>Streptomycetaceae</taxon>
        <taxon>Streptodolium</taxon>
    </lineage>
</organism>
<evidence type="ECO:0000259" key="1">
    <source>
        <dbReference type="Pfam" id="PF12697"/>
    </source>
</evidence>
<dbReference type="Gene3D" id="3.40.50.1820">
    <property type="entry name" value="alpha/beta hydrolase"/>
    <property type="match status" value="1"/>
</dbReference>
<gene>
    <name evidence="2" type="ORF">AB0C36_05710</name>
</gene>
<accession>A0ABV3DB68</accession>